<evidence type="ECO:0000313" key="1">
    <source>
        <dbReference type="EMBL" id="KAK2871494.1"/>
    </source>
</evidence>
<dbReference type="AlphaFoldDB" id="A0AA88TLH9"/>
<name>A0AA88TLH9_9TELE</name>
<organism evidence="1 2">
    <name type="scientific">Cirrhinus molitorella</name>
    <name type="common">mud carp</name>
    <dbReference type="NCBI Taxonomy" id="172907"/>
    <lineage>
        <taxon>Eukaryota</taxon>
        <taxon>Metazoa</taxon>
        <taxon>Chordata</taxon>
        <taxon>Craniata</taxon>
        <taxon>Vertebrata</taxon>
        <taxon>Euteleostomi</taxon>
        <taxon>Actinopterygii</taxon>
        <taxon>Neopterygii</taxon>
        <taxon>Teleostei</taxon>
        <taxon>Ostariophysi</taxon>
        <taxon>Cypriniformes</taxon>
        <taxon>Cyprinidae</taxon>
        <taxon>Labeoninae</taxon>
        <taxon>Labeonini</taxon>
        <taxon>Cirrhinus</taxon>
    </lineage>
</organism>
<keyword evidence="2" id="KW-1185">Reference proteome</keyword>
<sequence length="129" mass="13792">MVVSESHSSIATPSPRGGESLSTLLLFIRSLVPNPAASLSYPPSFGGAGQSRNGKEKGRTFVKRKEADNHKGHLSVNSTARIPTMNHTASLIALESAPIWSSLTDDGASWTTLALKTPLAHQYNEDDHL</sequence>
<accession>A0AA88TLH9</accession>
<proteinExistence type="predicted"/>
<evidence type="ECO:0000313" key="2">
    <source>
        <dbReference type="Proteomes" id="UP001187343"/>
    </source>
</evidence>
<protein>
    <submittedName>
        <fullName evidence="1">Uncharacterized protein</fullName>
    </submittedName>
</protein>
<gene>
    <name evidence="1" type="ORF">Q8A67_024021</name>
</gene>
<dbReference type="Proteomes" id="UP001187343">
    <property type="component" value="Unassembled WGS sequence"/>
</dbReference>
<comment type="caution">
    <text evidence="1">The sequence shown here is derived from an EMBL/GenBank/DDBJ whole genome shotgun (WGS) entry which is preliminary data.</text>
</comment>
<reference evidence="1" key="1">
    <citation type="submission" date="2023-08" db="EMBL/GenBank/DDBJ databases">
        <title>Chromosome-level Genome Assembly of mud carp (Cirrhinus molitorella).</title>
        <authorList>
            <person name="Liu H."/>
        </authorList>
    </citation>
    <scope>NUCLEOTIDE SEQUENCE</scope>
    <source>
        <strain evidence="1">Prfri</strain>
        <tissue evidence="1">Muscle</tissue>
    </source>
</reference>
<dbReference type="EMBL" id="JAUYZG010000023">
    <property type="protein sequence ID" value="KAK2871494.1"/>
    <property type="molecule type" value="Genomic_DNA"/>
</dbReference>